<protein>
    <recommendedName>
        <fullName evidence="1">Protein kinase domain-containing protein</fullName>
    </recommendedName>
</protein>
<sequence length="400" mass="46197">MPGPTIELDSKPRRPDISRFKDLNHSEKRWAGYQPWLKNMGYRLRSRYEPDWSPSWLRTGYKIIDSEDAMHPPLRGKIMDATRISDGQVISMKLVPTHTKELLIWKFLSSPELRKDPRNHCIPLFDVHLLPDTDEQVLVAMPLLVEYDIIPFETPGEVMSCLHSFLEGLMFMHEHNVAHLDIASVNVMMDPGPSLFPKGFHPTDPLYYVPNPSSPKIRLGAPHISRTLAPVQYYYIDFGESVKFDDFKHRERIYGRVGHARDAPEFRTGRSYDPFKLDIRACGDMIKEIPEHFGGLDMLNPTIDAMRKVEPDERPTAAEALAMLKSVISKLDPEFLRSFLKPNVDFFETISSREYRSHQLDIRILGRPPIYPEIPDIKFEAPKPPGRISQIVQRLLIYLT</sequence>
<reference evidence="2 3" key="1">
    <citation type="journal article" date="2016" name="Mol. Biol. Evol.">
        <title>Comparative Genomics of Early-Diverging Mushroom-Forming Fungi Provides Insights into the Origins of Lignocellulose Decay Capabilities.</title>
        <authorList>
            <person name="Nagy L.G."/>
            <person name="Riley R."/>
            <person name="Tritt A."/>
            <person name="Adam C."/>
            <person name="Daum C."/>
            <person name="Floudas D."/>
            <person name="Sun H."/>
            <person name="Yadav J.S."/>
            <person name="Pangilinan J."/>
            <person name="Larsson K.H."/>
            <person name="Matsuura K."/>
            <person name="Barry K."/>
            <person name="Labutti K."/>
            <person name="Kuo R."/>
            <person name="Ohm R.A."/>
            <person name="Bhattacharya S.S."/>
            <person name="Shirouzu T."/>
            <person name="Yoshinaga Y."/>
            <person name="Martin F.M."/>
            <person name="Grigoriev I.V."/>
            <person name="Hibbett D.S."/>
        </authorList>
    </citation>
    <scope>NUCLEOTIDE SEQUENCE [LARGE SCALE GENOMIC DNA]</scope>
    <source>
        <strain evidence="2 3">HHB10207 ss-3</strain>
    </source>
</reference>
<feature type="domain" description="Protein kinase" evidence="1">
    <location>
        <begin position="76"/>
        <end position="328"/>
    </location>
</feature>
<gene>
    <name evidence="2" type="ORF">SISSUDRAFT_1020023</name>
</gene>
<evidence type="ECO:0000259" key="1">
    <source>
        <dbReference type="SMART" id="SM00220"/>
    </source>
</evidence>
<dbReference type="Proteomes" id="UP000076798">
    <property type="component" value="Unassembled WGS sequence"/>
</dbReference>
<accession>A0A166EFH5</accession>
<dbReference type="InterPro" id="IPR011009">
    <property type="entry name" value="Kinase-like_dom_sf"/>
</dbReference>
<name>A0A166EFH5_9AGAM</name>
<organism evidence="2 3">
    <name type="scientific">Sistotremastrum suecicum HHB10207 ss-3</name>
    <dbReference type="NCBI Taxonomy" id="1314776"/>
    <lineage>
        <taxon>Eukaryota</taxon>
        <taxon>Fungi</taxon>
        <taxon>Dikarya</taxon>
        <taxon>Basidiomycota</taxon>
        <taxon>Agaricomycotina</taxon>
        <taxon>Agaricomycetes</taxon>
        <taxon>Sistotremastrales</taxon>
        <taxon>Sistotremastraceae</taxon>
        <taxon>Sistotremastrum</taxon>
    </lineage>
</organism>
<dbReference type="SMART" id="SM00220">
    <property type="entry name" value="S_TKc"/>
    <property type="match status" value="1"/>
</dbReference>
<dbReference type="SUPFAM" id="SSF56112">
    <property type="entry name" value="Protein kinase-like (PK-like)"/>
    <property type="match status" value="1"/>
</dbReference>
<proteinExistence type="predicted"/>
<evidence type="ECO:0000313" key="3">
    <source>
        <dbReference type="Proteomes" id="UP000076798"/>
    </source>
</evidence>
<dbReference type="OrthoDB" id="5987198at2759"/>
<dbReference type="GO" id="GO:0004672">
    <property type="term" value="F:protein kinase activity"/>
    <property type="evidence" value="ECO:0007669"/>
    <property type="project" value="InterPro"/>
</dbReference>
<keyword evidence="3" id="KW-1185">Reference proteome</keyword>
<evidence type="ECO:0000313" key="2">
    <source>
        <dbReference type="EMBL" id="KZT39534.1"/>
    </source>
</evidence>
<dbReference type="GO" id="GO:0005524">
    <property type="term" value="F:ATP binding"/>
    <property type="evidence" value="ECO:0007669"/>
    <property type="project" value="InterPro"/>
</dbReference>
<dbReference type="InterPro" id="IPR000719">
    <property type="entry name" value="Prot_kinase_dom"/>
</dbReference>
<dbReference type="EMBL" id="KV428044">
    <property type="protein sequence ID" value="KZT39534.1"/>
    <property type="molecule type" value="Genomic_DNA"/>
</dbReference>
<dbReference type="Gene3D" id="1.10.510.10">
    <property type="entry name" value="Transferase(Phosphotransferase) domain 1"/>
    <property type="match status" value="1"/>
</dbReference>
<dbReference type="AlphaFoldDB" id="A0A166EFH5"/>